<evidence type="ECO:0000256" key="8">
    <source>
        <dbReference type="SAM" id="Phobius"/>
    </source>
</evidence>
<proteinExistence type="predicted"/>
<dbReference type="Pfam" id="PF00924">
    <property type="entry name" value="MS_channel_2nd"/>
    <property type="match status" value="1"/>
</dbReference>
<dbReference type="GO" id="GO:0005262">
    <property type="term" value="F:calcium channel activity"/>
    <property type="evidence" value="ECO:0007669"/>
    <property type="project" value="TreeGrafter"/>
</dbReference>
<dbReference type="Proteomes" id="UP000033140">
    <property type="component" value="Unassembled WGS sequence"/>
</dbReference>
<keyword evidence="4 8" id="KW-1133">Transmembrane helix</keyword>
<reference evidence="10 11" key="3">
    <citation type="journal article" date="2015" name="Genome Announc.">
        <title>Draft Genome Sequence of the Archiascomycetous Yeast Saitoella complicata.</title>
        <authorList>
            <person name="Yamauchi K."/>
            <person name="Kondo S."/>
            <person name="Hamamoto M."/>
            <person name="Takahashi Y."/>
            <person name="Ogura Y."/>
            <person name="Hayashi T."/>
            <person name="Nishida H."/>
        </authorList>
    </citation>
    <scope>NUCLEOTIDE SEQUENCE [LARGE SCALE GENOMIC DNA]</scope>
    <source>
        <strain evidence="10 11">NRRL Y-17804</strain>
    </source>
</reference>
<dbReference type="STRING" id="698492.A0A0E9N8J3"/>
<dbReference type="InterPro" id="IPR058650">
    <property type="entry name" value="Msy1/2-like"/>
</dbReference>
<feature type="compositionally biased region" description="Polar residues" evidence="7">
    <location>
        <begin position="21"/>
        <end position="45"/>
    </location>
</feature>
<keyword evidence="6" id="KW-0175">Coiled coil</keyword>
<gene>
    <name evidence="10" type="ORF">G7K_0383-t1</name>
</gene>
<dbReference type="GO" id="GO:0006874">
    <property type="term" value="P:intracellular calcium ion homeostasis"/>
    <property type="evidence" value="ECO:0007669"/>
    <property type="project" value="TreeGrafter"/>
</dbReference>
<feature type="transmembrane region" description="Helical" evidence="8">
    <location>
        <begin position="280"/>
        <end position="300"/>
    </location>
</feature>
<dbReference type="Pfam" id="PF25886">
    <property type="entry name" value="Msy1"/>
    <property type="match status" value="1"/>
</dbReference>
<dbReference type="Gene3D" id="1.10.238.10">
    <property type="entry name" value="EF-hand"/>
    <property type="match status" value="1"/>
</dbReference>
<dbReference type="PROSITE" id="PS50222">
    <property type="entry name" value="EF_HAND_2"/>
    <property type="match status" value="1"/>
</dbReference>
<dbReference type="InterPro" id="IPR002048">
    <property type="entry name" value="EF_hand_dom"/>
</dbReference>
<dbReference type="Gene3D" id="2.30.30.60">
    <property type="match status" value="1"/>
</dbReference>
<feature type="transmembrane region" description="Helical" evidence="8">
    <location>
        <begin position="335"/>
        <end position="351"/>
    </location>
</feature>
<dbReference type="PANTHER" id="PTHR31323:SF15">
    <property type="entry name" value="MECHANOSENSITIVE ION CHANNEL PROTEIN MSY1"/>
    <property type="match status" value="1"/>
</dbReference>
<reference evidence="10 11" key="1">
    <citation type="journal article" date="2011" name="J. Gen. Appl. Microbiol.">
        <title>Draft genome sequencing of the enigmatic yeast Saitoella complicata.</title>
        <authorList>
            <person name="Nishida H."/>
            <person name="Hamamoto M."/>
            <person name="Sugiyama J."/>
        </authorList>
    </citation>
    <scope>NUCLEOTIDE SEQUENCE [LARGE SCALE GENOMIC DNA]</scope>
    <source>
        <strain evidence="10 11">NRRL Y-17804</strain>
    </source>
</reference>
<feature type="compositionally biased region" description="Pro residues" evidence="7">
    <location>
        <begin position="91"/>
        <end position="105"/>
    </location>
</feature>
<feature type="compositionally biased region" description="Polar residues" evidence="7">
    <location>
        <begin position="182"/>
        <end position="191"/>
    </location>
</feature>
<feature type="transmembrane region" description="Helical" evidence="8">
    <location>
        <begin position="312"/>
        <end position="329"/>
    </location>
</feature>
<dbReference type="GO" id="GO:0005509">
    <property type="term" value="F:calcium ion binding"/>
    <property type="evidence" value="ECO:0007669"/>
    <property type="project" value="InterPro"/>
</dbReference>
<feature type="domain" description="EF-hand" evidence="9">
    <location>
        <begin position="581"/>
        <end position="616"/>
    </location>
</feature>
<evidence type="ECO:0000256" key="6">
    <source>
        <dbReference type="SAM" id="Coils"/>
    </source>
</evidence>
<evidence type="ECO:0000256" key="5">
    <source>
        <dbReference type="ARBA" id="ARBA00023136"/>
    </source>
</evidence>
<dbReference type="SUPFAM" id="SSF47473">
    <property type="entry name" value="EF-hand"/>
    <property type="match status" value="1"/>
</dbReference>
<name>A0A0E9N8J3_SAICN</name>
<feature type="region of interest" description="Disordered" evidence="7">
    <location>
        <begin position="866"/>
        <end position="890"/>
    </location>
</feature>
<dbReference type="PROSITE" id="PS00018">
    <property type="entry name" value="EF_HAND_1"/>
    <property type="match status" value="1"/>
</dbReference>
<dbReference type="SUPFAM" id="SSF50182">
    <property type="entry name" value="Sm-like ribonucleoproteins"/>
    <property type="match status" value="1"/>
</dbReference>
<dbReference type="InterPro" id="IPR006685">
    <property type="entry name" value="MscS_channel_2nd"/>
</dbReference>
<feature type="transmembrane region" description="Helical" evidence="8">
    <location>
        <begin position="363"/>
        <end position="382"/>
    </location>
</feature>
<feature type="transmembrane region" description="Helical" evidence="8">
    <location>
        <begin position="637"/>
        <end position="662"/>
    </location>
</feature>
<dbReference type="PANTHER" id="PTHR31323">
    <property type="entry name" value="MECHANOSENSITIVE ION CHANNEL PROTEIN MSY2"/>
    <property type="match status" value="1"/>
</dbReference>
<dbReference type="AlphaFoldDB" id="A0A0E9N8J3"/>
<feature type="compositionally biased region" description="Basic and acidic residues" evidence="7">
    <location>
        <begin position="974"/>
        <end position="989"/>
    </location>
</feature>
<evidence type="ECO:0000259" key="9">
    <source>
        <dbReference type="PROSITE" id="PS50222"/>
    </source>
</evidence>
<keyword evidence="2 8" id="KW-0812">Transmembrane</keyword>
<feature type="transmembrane region" description="Helical" evidence="8">
    <location>
        <begin position="402"/>
        <end position="419"/>
    </location>
</feature>
<dbReference type="InterPro" id="IPR011992">
    <property type="entry name" value="EF-hand-dom_pair"/>
</dbReference>
<feature type="compositionally biased region" description="Low complexity" evidence="7">
    <location>
        <begin position="71"/>
        <end position="90"/>
    </location>
</feature>
<feature type="region of interest" description="Disordered" evidence="7">
    <location>
        <begin position="182"/>
        <end position="201"/>
    </location>
</feature>
<evidence type="ECO:0000256" key="4">
    <source>
        <dbReference type="ARBA" id="ARBA00022989"/>
    </source>
</evidence>
<feature type="region of interest" description="Disordered" evidence="7">
    <location>
        <begin position="1"/>
        <end position="125"/>
    </location>
</feature>
<evidence type="ECO:0000256" key="1">
    <source>
        <dbReference type="ARBA" id="ARBA00004370"/>
    </source>
</evidence>
<dbReference type="OMA" id="WESTIAR"/>
<evidence type="ECO:0000313" key="10">
    <source>
        <dbReference type="EMBL" id="GAO46144.1"/>
    </source>
</evidence>
<sequence length="1020" mass="113490">MASSDPNTQPLKLSPKKKNVQLATSTSGYTNISLTESPSSPSTGPQRPEPPATGLFRKPTGGYYEDTPYFASRPKPASPAPATTTSAPAQPAVPRPPVLNPPPAVAQPDTSFAPVLSSPITLRDPPANTNYFAAKDLANTDNPTMAMPQPTSPPVAATAAGQHIYRREDFIPLQDLSANSPSVSYAPSTRELTPGVEFTSSTEARLDARRMGTSDTAVENEKRPQPKRMQSGDTLNKAGQGFHRRGHSRSSSLGEPQPDRITKMGQFYDKLYGYSVITRYLLMVLPLAILLAIPIIIGATVAQDAKIGGVRIVWLFIWLEVVWVSPFVTKLVAQLLPRLLYIVIGVVSVSTRKYAMIIDALQVPLTILGWFFTSYITFLPIMTRNPDQRAANDTTTKKWESTIARIFAALTLGALLFLAEKVMIQLIAVNFTKVSYEDRIRENKWSLHMLANLYECSRRLYPTYTMEAEAEEAMLGYADRSGRSSRMSLFQANPKGDAKKLQKNVKRVVDKTTSAFGNVASEITGKQVFKPDSPYSVVVDAMASSKKASTLARRLFWSFIPDGEDRDELILDDLVRIMGPNKREDAEKAFGLFDKDGNGDLSMDEMIMAVQEIQRERDALSRSIKDVSSAVRRLDDLLLVVVGFIDVFIMVAMLSTSLSTLITTYATTFLGMTWAFSGTWTELLNAIIFLFNKHPFDVGDRVVILDQKYIVVEMALLYTRFRRSDGMIVQCPNSILGTLWVNNVRRSGAMFESLTLSVSFATTIEEINELQYEMIQFLKANKRDFYEDLSIEINDIPKLGSMDLTLSIKHKSNWQNDALRAQRRNKFMCALVLAVRKVGLYAPGAAAPVPALGESENPMFIIKETRAPKENDETEEKSNNPFSSPAPGATNLARRETLAKNKKNEAALQFSQVLAPTSPLNTGAPRLDITLGRRPYEQHDNQSFERESSDDENVMDDSFAADVEQMYSSGRKGSAQEEKTGLLRRQVRDNDDESDSDAEKSGRQRRERRNTRDLEEGRPF</sequence>
<dbReference type="InterPro" id="IPR010920">
    <property type="entry name" value="LSM_dom_sf"/>
</dbReference>
<feature type="compositionally biased region" description="Polar residues" evidence="7">
    <location>
        <begin position="1"/>
        <end position="11"/>
    </location>
</feature>
<keyword evidence="11" id="KW-1185">Reference proteome</keyword>
<accession>A0A0E9N8J3</accession>
<evidence type="ECO:0000256" key="7">
    <source>
        <dbReference type="SAM" id="MobiDB-lite"/>
    </source>
</evidence>
<evidence type="ECO:0000256" key="2">
    <source>
        <dbReference type="ARBA" id="ARBA00022692"/>
    </source>
</evidence>
<feature type="transmembrane region" description="Helical" evidence="8">
    <location>
        <begin position="668"/>
        <end position="691"/>
    </location>
</feature>
<feature type="coiled-coil region" evidence="6">
    <location>
        <begin position="603"/>
        <end position="630"/>
    </location>
</feature>
<protein>
    <recommendedName>
        <fullName evidence="9">EF-hand domain-containing protein</fullName>
    </recommendedName>
</protein>
<feature type="region of interest" description="Disordered" evidence="7">
    <location>
        <begin position="916"/>
        <end position="1020"/>
    </location>
</feature>
<feature type="compositionally biased region" description="Basic and acidic residues" evidence="7">
    <location>
        <begin position="934"/>
        <end position="947"/>
    </location>
</feature>
<feature type="region of interest" description="Disordered" evidence="7">
    <location>
        <begin position="207"/>
        <end position="258"/>
    </location>
</feature>
<organism evidence="10 11">
    <name type="scientific">Saitoella complicata (strain BCRC 22490 / CBS 7301 / JCM 7358 / NBRC 10748 / NRRL Y-17804)</name>
    <dbReference type="NCBI Taxonomy" id="698492"/>
    <lineage>
        <taxon>Eukaryota</taxon>
        <taxon>Fungi</taxon>
        <taxon>Dikarya</taxon>
        <taxon>Ascomycota</taxon>
        <taxon>Taphrinomycotina</taxon>
        <taxon>Taphrinomycotina incertae sedis</taxon>
        <taxon>Saitoella</taxon>
    </lineage>
</organism>
<reference evidence="10 11" key="2">
    <citation type="journal article" date="2014" name="J. Gen. Appl. Microbiol.">
        <title>The early diverging ascomycetous budding yeast Saitoella complicata has three histone deacetylases belonging to the Clr6, Hos2, and Rpd3 lineages.</title>
        <authorList>
            <person name="Nishida H."/>
            <person name="Matsumoto T."/>
            <person name="Kondo S."/>
            <person name="Hamamoto M."/>
            <person name="Yoshikawa H."/>
        </authorList>
    </citation>
    <scope>NUCLEOTIDE SEQUENCE [LARGE SCALE GENOMIC DNA]</scope>
    <source>
        <strain evidence="10 11">NRRL Y-17804</strain>
    </source>
</reference>
<dbReference type="SMART" id="SM00054">
    <property type="entry name" value="EFh"/>
    <property type="match status" value="1"/>
</dbReference>
<dbReference type="InterPro" id="IPR023408">
    <property type="entry name" value="MscS_beta-dom_sf"/>
</dbReference>
<comment type="caution">
    <text evidence="10">The sequence shown here is derived from an EMBL/GenBank/DDBJ whole genome shotgun (WGS) entry which is preliminary data.</text>
</comment>
<dbReference type="EMBL" id="BACD03000002">
    <property type="protein sequence ID" value="GAO46144.1"/>
    <property type="molecule type" value="Genomic_DNA"/>
</dbReference>
<feature type="compositionally biased region" description="Basic and acidic residues" evidence="7">
    <location>
        <begin position="997"/>
        <end position="1020"/>
    </location>
</feature>
<keyword evidence="3" id="KW-0106">Calcium</keyword>
<comment type="subcellular location">
    <subcellularLocation>
        <location evidence="1">Membrane</location>
    </subcellularLocation>
</comment>
<dbReference type="GO" id="GO:0016020">
    <property type="term" value="C:membrane"/>
    <property type="evidence" value="ECO:0007669"/>
    <property type="project" value="UniProtKB-SubCell"/>
</dbReference>
<keyword evidence="5 8" id="KW-0472">Membrane</keyword>
<evidence type="ECO:0000313" key="11">
    <source>
        <dbReference type="Proteomes" id="UP000033140"/>
    </source>
</evidence>
<dbReference type="InterPro" id="IPR018247">
    <property type="entry name" value="EF_Hand_1_Ca_BS"/>
</dbReference>
<evidence type="ECO:0000256" key="3">
    <source>
        <dbReference type="ARBA" id="ARBA00022837"/>
    </source>
</evidence>